<keyword evidence="3" id="KW-1185">Reference proteome</keyword>
<dbReference type="InterPro" id="IPR037120">
    <property type="entry name" value="Haem_peroxidase_sf_animal"/>
</dbReference>
<dbReference type="SUPFAM" id="SSF48113">
    <property type="entry name" value="Heme-dependent peroxidases"/>
    <property type="match status" value="1"/>
</dbReference>
<sequence>MAVSVEFNLVYRWHSVLSDRDARWAADEMSRLLGGRDPECDPHQRESASRGLQCRPDGAYDDDSLVATLRGGIENKAGSFGANQVPGCLRPVLL</sequence>
<dbReference type="InterPro" id="IPR010255">
    <property type="entry name" value="Haem_peroxidase_sf"/>
</dbReference>
<organism evidence="2 3">
    <name type="scientific">Hapsidospora chrysogenum (strain ATCC 11550 / CBS 779.69 / DSM 880 / IAM 14645 / JCM 23072 / IMI 49137)</name>
    <name type="common">Acremonium chrysogenum</name>
    <dbReference type="NCBI Taxonomy" id="857340"/>
    <lineage>
        <taxon>Eukaryota</taxon>
        <taxon>Fungi</taxon>
        <taxon>Dikarya</taxon>
        <taxon>Ascomycota</taxon>
        <taxon>Pezizomycotina</taxon>
        <taxon>Sordariomycetes</taxon>
        <taxon>Hypocreomycetidae</taxon>
        <taxon>Hypocreales</taxon>
        <taxon>Bionectriaceae</taxon>
        <taxon>Hapsidospora</taxon>
    </lineage>
</organism>
<evidence type="ECO:0000256" key="1">
    <source>
        <dbReference type="SAM" id="MobiDB-lite"/>
    </source>
</evidence>
<dbReference type="GO" id="GO:0020037">
    <property type="term" value="F:heme binding"/>
    <property type="evidence" value="ECO:0007669"/>
    <property type="project" value="InterPro"/>
</dbReference>
<feature type="compositionally biased region" description="Basic and acidic residues" evidence="1">
    <location>
        <begin position="34"/>
        <end position="48"/>
    </location>
</feature>
<dbReference type="AlphaFoldDB" id="A0A086TFL5"/>
<evidence type="ECO:0000313" key="3">
    <source>
        <dbReference type="Proteomes" id="UP000029964"/>
    </source>
</evidence>
<comment type="caution">
    <text evidence="2">The sequence shown here is derived from an EMBL/GenBank/DDBJ whole genome shotgun (WGS) entry which is preliminary data.</text>
</comment>
<protein>
    <submittedName>
        <fullName evidence="2">Linoleate diol synthase-like protein</fullName>
    </submittedName>
</protein>
<evidence type="ECO:0000313" key="2">
    <source>
        <dbReference type="EMBL" id="KFH48147.1"/>
    </source>
</evidence>
<dbReference type="STRING" id="857340.A0A086TFL5"/>
<proteinExistence type="predicted"/>
<dbReference type="EMBL" id="JPKY01000005">
    <property type="protein sequence ID" value="KFH48147.1"/>
    <property type="molecule type" value="Genomic_DNA"/>
</dbReference>
<accession>A0A086TFL5</accession>
<dbReference type="Proteomes" id="UP000029964">
    <property type="component" value="Unassembled WGS sequence"/>
</dbReference>
<dbReference type="GO" id="GO:0004601">
    <property type="term" value="F:peroxidase activity"/>
    <property type="evidence" value="ECO:0007669"/>
    <property type="project" value="InterPro"/>
</dbReference>
<dbReference type="GO" id="GO:0006979">
    <property type="term" value="P:response to oxidative stress"/>
    <property type="evidence" value="ECO:0007669"/>
    <property type="project" value="InterPro"/>
</dbReference>
<feature type="region of interest" description="Disordered" evidence="1">
    <location>
        <begin position="34"/>
        <end position="54"/>
    </location>
</feature>
<reference evidence="3" key="1">
    <citation type="journal article" date="2014" name="Genome Announc.">
        <title>Genome sequence and annotation of Acremonium chrysogenum, producer of the beta-lactam antibiotic cephalosporin C.</title>
        <authorList>
            <person name="Terfehr D."/>
            <person name="Dahlmann T.A."/>
            <person name="Specht T."/>
            <person name="Zadra I."/>
            <person name="Kuernsteiner H."/>
            <person name="Kueck U."/>
        </authorList>
    </citation>
    <scope>NUCLEOTIDE SEQUENCE [LARGE SCALE GENOMIC DNA]</scope>
    <source>
        <strain evidence="3">ATCC 11550 / CBS 779.69 / DSM 880 / IAM 14645 / JCM 23072 / IMI 49137</strain>
    </source>
</reference>
<dbReference type="HOGENOM" id="CLU_2385628_0_0_1"/>
<dbReference type="Gene3D" id="1.10.640.10">
    <property type="entry name" value="Haem peroxidase domain superfamily, animal type"/>
    <property type="match status" value="1"/>
</dbReference>
<name>A0A086TFL5_HAPC1</name>
<dbReference type="OrthoDB" id="823504at2759"/>
<gene>
    <name evidence="2" type="ORF">ACRE_010340</name>
</gene>